<protein>
    <submittedName>
        <fullName evidence="1">CLI_3235 family bacteriocin</fullName>
    </submittedName>
</protein>
<dbReference type="Proteomes" id="UP001489509">
    <property type="component" value="Unassembled WGS sequence"/>
</dbReference>
<organism evidence="1 2">
    <name type="scientific">Solibaculum intestinale</name>
    <dbReference type="NCBI Taxonomy" id="3133165"/>
    <lineage>
        <taxon>Bacteria</taxon>
        <taxon>Bacillati</taxon>
        <taxon>Bacillota</taxon>
        <taxon>Clostridia</taxon>
        <taxon>Eubacteriales</taxon>
        <taxon>Oscillospiraceae</taxon>
        <taxon>Solibaculum</taxon>
    </lineage>
</organism>
<sequence length="51" mass="5719">MKKLQKAIKNKQASVEAYAWCNCPVCRCTNGAYSMSDEDFISKGKDSNLNK</sequence>
<proteinExistence type="predicted"/>
<dbReference type="EMBL" id="JBBMFD010000001">
    <property type="protein sequence ID" value="MEQ2439307.1"/>
    <property type="molecule type" value="Genomic_DNA"/>
</dbReference>
<accession>A0ABV1DY54</accession>
<dbReference type="InterPro" id="IPR023968">
    <property type="entry name" value="Bacteriocin_CLI3235"/>
</dbReference>
<evidence type="ECO:0000313" key="2">
    <source>
        <dbReference type="Proteomes" id="UP001489509"/>
    </source>
</evidence>
<gene>
    <name evidence="1" type="ORF">WMO26_00525</name>
</gene>
<dbReference type="RefSeq" id="WP_349217584.1">
    <property type="nucleotide sequence ID" value="NZ_JBBMFD010000001.1"/>
</dbReference>
<keyword evidence="2" id="KW-1185">Reference proteome</keyword>
<comment type="caution">
    <text evidence="1">The sequence shown here is derived from an EMBL/GenBank/DDBJ whole genome shotgun (WGS) entry which is preliminary data.</text>
</comment>
<dbReference type="NCBIfam" id="TIGR04065">
    <property type="entry name" value="ocin_CLI_3235"/>
    <property type="match status" value="1"/>
</dbReference>
<evidence type="ECO:0000313" key="1">
    <source>
        <dbReference type="EMBL" id="MEQ2439307.1"/>
    </source>
</evidence>
<name>A0ABV1DY54_9FIRM</name>
<reference evidence="1 2" key="1">
    <citation type="submission" date="2024-03" db="EMBL/GenBank/DDBJ databases">
        <title>Human intestinal bacterial collection.</title>
        <authorList>
            <person name="Pauvert C."/>
            <person name="Hitch T.C.A."/>
            <person name="Clavel T."/>
        </authorList>
    </citation>
    <scope>NUCLEOTIDE SEQUENCE [LARGE SCALE GENOMIC DNA]</scope>
    <source>
        <strain evidence="1 2">CLA-JM-H44</strain>
    </source>
</reference>